<dbReference type="Pfam" id="PF00067">
    <property type="entry name" value="p450"/>
    <property type="match status" value="1"/>
</dbReference>
<dbReference type="AlphaFoldDB" id="A0A124SHY0"/>
<dbReference type="EMBL" id="LEKV01000972">
    <property type="protein sequence ID" value="KVI10953.1"/>
    <property type="molecule type" value="Genomic_DNA"/>
</dbReference>
<dbReference type="SUPFAM" id="SSF48264">
    <property type="entry name" value="Cytochrome P450"/>
    <property type="match status" value="1"/>
</dbReference>
<name>A0A124SHY0_CYNCS</name>
<evidence type="ECO:0000256" key="6">
    <source>
        <dbReference type="PIRSR" id="PIRSR602403-1"/>
    </source>
</evidence>
<comment type="similarity">
    <text evidence="2">Belongs to the cytochrome P450 family.</text>
</comment>
<dbReference type="GO" id="GO:0016705">
    <property type="term" value="F:oxidoreductase activity, acting on paired donors, with incorporation or reduction of molecular oxygen"/>
    <property type="evidence" value="ECO:0007669"/>
    <property type="project" value="InterPro"/>
</dbReference>
<dbReference type="InterPro" id="IPR001128">
    <property type="entry name" value="Cyt_P450"/>
</dbReference>
<accession>A0A124SHY0</accession>
<evidence type="ECO:0000256" key="5">
    <source>
        <dbReference type="ARBA" id="ARBA00023004"/>
    </source>
</evidence>
<organism evidence="8 9">
    <name type="scientific">Cynara cardunculus var. scolymus</name>
    <name type="common">Globe artichoke</name>
    <name type="synonym">Cynara scolymus</name>
    <dbReference type="NCBI Taxonomy" id="59895"/>
    <lineage>
        <taxon>Eukaryota</taxon>
        <taxon>Viridiplantae</taxon>
        <taxon>Streptophyta</taxon>
        <taxon>Embryophyta</taxon>
        <taxon>Tracheophyta</taxon>
        <taxon>Spermatophyta</taxon>
        <taxon>Magnoliopsida</taxon>
        <taxon>eudicotyledons</taxon>
        <taxon>Gunneridae</taxon>
        <taxon>Pentapetalae</taxon>
        <taxon>asterids</taxon>
        <taxon>campanulids</taxon>
        <taxon>Asterales</taxon>
        <taxon>Asteraceae</taxon>
        <taxon>Carduoideae</taxon>
        <taxon>Cardueae</taxon>
        <taxon>Carduinae</taxon>
        <taxon>Cynara</taxon>
    </lineage>
</organism>
<dbReference type="InterPro" id="IPR002403">
    <property type="entry name" value="Cyt_P450_E_grp-IV"/>
</dbReference>
<protein>
    <submittedName>
        <fullName evidence="8">Cytochrome P450</fullName>
    </submittedName>
</protein>
<evidence type="ECO:0000256" key="1">
    <source>
        <dbReference type="ARBA" id="ARBA00001971"/>
    </source>
</evidence>
<keyword evidence="6" id="KW-0349">Heme</keyword>
<dbReference type="Proteomes" id="UP000243975">
    <property type="component" value="Unassembled WGS sequence"/>
</dbReference>
<dbReference type="GO" id="GO:0020037">
    <property type="term" value="F:heme binding"/>
    <property type="evidence" value="ECO:0007669"/>
    <property type="project" value="InterPro"/>
</dbReference>
<keyword evidence="9" id="KW-1185">Reference proteome</keyword>
<evidence type="ECO:0000256" key="3">
    <source>
        <dbReference type="ARBA" id="ARBA00022723"/>
    </source>
</evidence>
<sequence length="599" mass="69170">MATSMDFLSNSIFIPLFLLLLVYIYHQSQKYGKKTKTYHPFGGTKFNQLINYRTLHDYNTNLATIYKTYRVFNPFRGEIYTSDPSIVEYILKTNFKNYGKGAHINNILKDLLGDGILTVDGNEWREQRKVSSHEFSTKVLRDFSSVVFRKNTIKVGNILSEAANSNEKIDITDLFMKATTDSIFKVGFGIDVDNISGSSEEGIRFSRAFDDASALILRRLFDMSWKMKKALNIGTEAELQKNIKVIDDYFKKEDILSRFLQIKNTDPKYIRDIVVAFVLAGKDPIATTLYWFIYMLCKHPHIQDKVAKEIKEATNINMKELEITNVAEFAACVSEEALDKMQYLHANLTETLRLYPALSMDVKICFSDDVLPDGCNVEKGDMVFYLPYAMGRMKSIWGEDAHEFRPERWLDRDGCFHPESPFKFTAFQAGPRICLGRDFAYRQMKIFSSILLGCFVFKLSDENKIPKYKTTINLQIDGPMHICVSKRYGNIYGFSLKSNLDSNNHTSISTILLVYICNQPQKYGNTKKYHPIGRTKYNQLNIKHIEYSTLFMVRFIHDPAIVEYILKTYVKNYGKGVHMHNILKDLFSDGIFTVDGDEW</sequence>
<comment type="cofactor">
    <cofactor evidence="1 6">
        <name>heme</name>
        <dbReference type="ChEBI" id="CHEBI:30413"/>
    </cofactor>
</comment>
<dbReference type="GO" id="GO:0004497">
    <property type="term" value="F:monooxygenase activity"/>
    <property type="evidence" value="ECO:0007669"/>
    <property type="project" value="InterPro"/>
</dbReference>
<dbReference type="PRINTS" id="PR00385">
    <property type="entry name" value="P450"/>
</dbReference>
<evidence type="ECO:0000313" key="9">
    <source>
        <dbReference type="Proteomes" id="UP000243975"/>
    </source>
</evidence>
<dbReference type="CDD" id="cd11064">
    <property type="entry name" value="CYP86A"/>
    <property type="match status" value="1"/>
</dbReference>
<keyword evidence="7" id="KW-0812">Transmembrane</keyword>
<feature type="binding site" description="axial binding residue" evidence="6">
    <location>
        <position position="434"/>
    </location>
    <ligand>
        <name>heme</name>
        <dbReference type="ChEBI" id="CHEBI:30413"/>
    </ligand>
    <ligandPart>
        <name>Fe</name>
        <dbReference type="ChEBI" id="CHEBI:18248"/>
    </ligandPart>
</feature>
<dbReference type="OMA" id="MRKFPAL"/>
<evidence type="ECO:0000256" key="7">
    <source>
        <dbReference type="SAM" id="Phobius"/>
    </source>
</evidence>
<dbReference type="Gramene" id="KVI10953">
    <property type="protein sequence ID" value="KVI10953"/>
    <property type="gene ID" value="Ccrd_010643"/>
</dbReference>
<dbReference type="Gene3D" id="1.10.630.10">
    <property type="entry name" value="Cytochrome P450"/>
    <property type="match status" value="1"/>
</dbReference>
<keyword evidence="4" id="KW-0560">Oxidoreductase</keyword>
<keyword evidence="3 6" id="KW-0479">Metal-binding</keyword>
<evidence type="ECO:0000256" key="2">
    <source>
        <dbReference type="ARBA" id="ARBA00010617"/>
    </source>
</evidence>
<evidence type="ECO:0000313" key="8">
    <source>
        <dbReference type="EMBL" id="KVI10953.1"/>
    </source>
</evidence>
<dbReference type="PANTHER" id="PTHR24296">
    <property type="entry name" value="CYTOCHROME P450"/>
    <property type="match status" value="1"/>
</dbReference>
<gene>
    <name evidence="8" type="ORF">Ccrd_010643</name>
</gene>
<comment type="caution">
    <text evidence="8">The sequence shown here is derived from an EMBL/GenBank/DDBJ whole genome shotgun (WGS) entry which is preliminary data.</text>
</comment>
<dbReference type="PRINTS" id="PR00465">
    <property type="entry name" value="EP450IV"/>
</dbReference>
<keyword evidence="7" id="KW-0472">Membrane</keyword>
<dbReference type="GO" id="GO:0005506">
    <property type="term" value="F:iron ion binding"/>
    <property type="evidence" value="ECO:0007669"/>
    <property type="project" value="InterPro"/>
</dbReference>
<keyword evidence="5 6" id="KW-0408">Iron</keyword>
<feature type="transmembrane region" description="Helical" evidence="7">
    <location>
        <begin position="7"/>
        <end position="26"/>
    </location>
</feature>
<proteinExistence type="inferred from homology"/>
<dbReference type="InterPro" id="IPR036396">
    <property type="entry name" value="Cyt_P450_sf"/>
</dbReference>
<reference evidence="8 9" key="1">
    <citation type="journal article" date="2016" name="Sci. Rep.">
        <title>The genome sequence of the outbreeding globe artichoke constructed de novo incorporating a phase-aware low-pass sequencing strategy of F1 progeny.</title>
        <authorList>
            <person name="Scaglione D."/>
            <person name="Reyes-Chin-Wo S."/>
            <person name="Acquadro A."/>
            <person name="Froenicke L."/>
            <person name="Portis E."/>
            <person name="Beitel C."/>
            <person name="Tirone M."/>
            <person name="Mauro R."/>
            <person name="Lo Monaco A."/>
            <person name="Mauromicale G."/>
            <person name="Faccioli P."/>
            <person name="Cattivelli L."/>
            <person name="Rieseberg L."/>
            <person name="Michelmore R."/>
            <person name="Lanteri S."/>
        </authorList>
    </citation>
    <scope>NUCLEOTIDE SEQUENCE [LARGE SCALE GENOMIC DNA]</scope>
    <source>
        <strain evidence="8">2C</strain>
    </source>
</reference>
<keyword evidence="7" id="KW-1133">Transmembrane helix</keyword>
<evidence type="ECO:0000256" key="4">
    <source>
        <dbReference type="ARBA" id="ARBA00023002"/>
    </source>
</evidence>